<gene>
    <name evidence="2" type="ORF">A0H81_05289</name>
</gene>
<dbReference type="STRING" id="5627.A0A1C7MCG4"/>
<organism evidence="2 3">
    <name type="scientific">Grifola frondosa</name>
    <name type="common">Maitake</name>
    <name type="synonym">Polyporus frondosus</name>
    <dbReference type="NCBI Taxonomy" id="5627"/>
    <lineage>
        <taxon>Eukaryota</taxon>
        <taxon>Fungi</taxon>
        <taxon>Dikarya</taxon>
        <taxon>Basidiomycota</taxon>
        <taxon>Agaricomycotina</taxon>
        <taxon>Agaricomycetes</taxon>
        <taxon>Polyporales</taxon>
        <taxon>Grifolaceae</taxon>
        <taxon>Grifola</taxon>
    </lineage>
</organism>
<evidence type="ECO:0000313" key="3">
    <source>
        <dbReference type="Proteomes" id="UP000092993"/>
    </source>
</evidence>
<dbReference type="Gene3D" id="1.20.1050.60">
    <property type="entry name" value="alpha-1,2-mannosidase"/>
    <property type="match status" value="1"/>
</dbReference>
<dbReference type="AlphaFoldDB" id="A0A1C7MCG4"/>
<dbReference type="Proteomes" id="UP000092993">
    <property type="component" value="Unassembled WGS sequence"/>
</dbReference>
<dbReference type="InterPro" id="IPR012939">
    <property type="entry name" value="Glyco_hydro_92"/>
</dbReference>
<evidence type="ECO:0000313" key="2">
    <source>
        <dbReference type="EMBL" id="OBZ74613.1"/>
    </source>
</evidence>
<keyword evidence="3" id="KW-1185">Reference proteome</keyword>
<dbReference type="EMBL" id="LUGG01000005">
    <property type="protein sequence ID" value="OBZ74613.1"/>
    <property type="molecule type" value="Genomic_DNA"/>
</dbReference>
<proteinExistence type="predicted"/>
<dbReference type="Pfam" id="PF07971">
    <property type="entry name" value="Glyco_hydro_92"/>
    <property type="match status" value="1"/>
</dbReference>
<evidence type="ECO:0000259" key="1">
    <source>
        <dbReference type="Pfam" id="PF07971"/>
    </source>
</evidence>
<accession>A0A1C7MCG4</accession>
<dbReference type="OrthoDB" id="449263at2759"/>
<reference evidence="2 3" key="1">
    <citation type="submission" date="2016-03" db="EMBL/GenBank/DDBJ databases">
        <title>Whole genome sequencing of Grifola frondosa 9006-11.</title>
        <authorList>
            <person name="Min B."/>
            <person name="Park H."/>
            <person name="Kim J.-G."/>
            <person name="Cho H."/>
            <person name="Oh Y.-L."/>
            <person name="Kong W.-S."/>
            <person name="Choi I.-G."/>
        </authorList>
    </citation>
    <scope>NUCLEOTIDE SEQUENCE [LARGE SCALE GENOMIC DNA]</scope>
    <source>
        <strain evidence="2 3">9006-11</strain>
    </source>
</reference>
<sequence>MVGTHADSLVAEAVAKGFTCFGVETAYEAVYKDTTVSPDNDWTTVYFDREQDVGYEVRAGCSSMYATGGFRCSLIILR</sequence>
<protein>
    <recommendedName>
        <fullName evidence="1">Glycosyl hydrolase family 92 domain-containing protein</fullName>
    </recommendedName>
</protein>
<comment type="caution">
    <text evidence="2">The sequence shown here is derived from an EMBL/GenBank/DDBJ whole genome shotgun (WGS) entry which is preliminary data.</text>
</comment>
<name>A0A1C7MCG4_GRIFR</name>
<feature type="domain" description="Glycosyl hydrolase family 92" evidence="1">
    <location>
        <begin position="1"/>
        <end position="50"/>
    </location>
</feature>